<proteinExistence type="inferred from homology"/>
<evidence type="ECO:0000256" key="4">
    <source>
        <dbReference type="ARBA" id="ARBA00022989"/>
    </source>
</evidence>
<feature type="transmembrane region" description="Helical" evidence="6">
    <location>
        <begin position="49"/>
        <end position="73"/>
    </location>
</feature>
<evidence type="ECO:0000313" key="7">
    <source>
        <dbReference type="EMBL" id="KAG0724797.1"/>
    </source>
</evidence>
<comment type="similarity">
    <text evidence="2">Belongs to the TMEM256 family.</text>
</comment>
<feature type="transmembrane region" description="Helical" evidence="6">
    <location>
        <begin position="85"/>
        <end position="106"/>
    </location>
</feature>
<organism evidence="7 8">
    <name type="scientific">Chionoecetes opilio</name>
    <name type="common">Atlantic snow crab</name>
    <name type="synonym">Cancer opilio</name>
    <dbReference type="NCBI Taxonomy" id="41210"/>
    <lineage>
        <taxon>Eukaryota</taxon>
        <taxon>Metazoa</taxon>
        <taxon>Ecdysozoa</taxon>
        <taxon>Arthropoda</taxon>
        <taxon>Crustacea</taxon>
        <taxon>Multicrustacea</taxon>
        <taxon>Malacostraca</taxon>
        <taxon>Eumalacostraca</taxon>
        <taxon>Eucarida</taxon>
        <taxon>Decapoda</taxon>
        <taxon>Pleocyemata</taxon>
        <taxon>Brachyura</taxon>
        <taxon>Eubrachyura</taxon>
        <taxon>Majoidea</taxon>
        <taxon>Majidae</taxon>
        <taxon>Chionoecetes</taxon>
    </lineage>
</organism>
<dbReference type="GO" id="GO:0016020">
    <property type="term" value="C:membrane"/>
    <property type="evidence" value="ECO:0007669"/>
    <property type="project" value="UniProtKB-SubCell"/>
</dbReference>
<name>A0A8J4YCI6_CHIOP</name>
<accession>A0A8J4YCI6</accession>
<keyword evidence="3 6" id="KW-0812">Transmembrane</keyword>
<dbReference type="PANTHER" id="PTHR43461">
    <property type="entry name" value="TRANSMEMBRANE PROTEIN 256"/>
    <property type="match status" value="1"/>
</dbReference>
<gene>
    <name evidence="7" type="primary">TM256</name>
    <name evidence="7" type="ORF">GWK47_039895</name>
</gene>
<evidence type="ECO:0000256" key="1">
    <source>
        <dbReference type="ARBA" id="ARBA00004141"/>
    </source>
</evidence>
<reference evidence="7" key="1">
    <citation type="submission" date="2020-07" db="EMBL/GenBank/DDBJ databases">
        <title>The High-quality genome of the commercially important snow crab, Chionoecetes opilio.</title>
        <authorList>
            <person name="Jeong J.-H."/>
            <person name="Ryu S."/>
        </authorList>
    </citation>
    <scope>NUCLEOTIDE SEQUENCE</scope>
    <source>
        <strain evidence="7">MADBK_172401_WGS</strain>
        <tissue evidence="7">Digestive gland</tissue>
    </source>
</reference>
<dbReference type="PANTHER" id="PTHR43461:SF1">
    <property type="entry name" value="TRANSMEMBRANE PROTEIN 256"/>
    <property type="match status" value="1"/>
</dbReference>
<evidence type="ECO:0000256" key="3">
    <source>
        <dbReference type="ARBA" id="ARBA00022692"/>
    </source>
</evidence>
<dbReference type="InterPro" id="IPR006696">
    <property type="entry name" value="DUF423"/>
</dbReference>
<dbReference type="Pfam" id="PF04241">
    <property type="entry name" value="DUF423"/>
    <property type="match status" value="1"/>
</dbReference>
<keyword evidence="4 6" id="KW-1133">Transmembrane helix</keyword>
<dbReference type="AlphaFoldDB" id="A0A8J4YCI6"/>
<dbReference type="OrthoDB" id="269173at2759"/>
<keyword evidence="5 6" id="KW-0472">Membrane</keyword>
<dbReference type="EMBL" id="JACEEZ010006415">
    <property type="protein sequence ID" value="KAG0724797.1"/>
    <property type="molecule type" value="Genomic_DNA"/>
</dbReference>
<evidence type="ECO:0000256" key="6">
    <source>
        <dbReference type="SAM" id="Phobius"/>
    </source>
</evidence>
<evidence type="ECO:0000256" key="2">
    <source>
        <dbReference type="ARBA" id="ARBA00006208"/>
    </source>
</evidence>
<comment type="caution">
    <text evidence="7">The sequence shown here is derived from an EMBL/GenBank/DDBJ whole genome shotgun (WGS) entry which is preliminary data.</text>
</comment>
<keyword evidence="8" id="KW-1185">Reference proteome</keyword>
<evidence type="ECO:0000256" key="5">
    <source>
        <dbReference type="ARBA" id="ARBA00023136"/>
    </source>
</evidence>
<evidence type="ECO:0000313" key="8">
    <source>
        <dbReference type="Proteomes" id="UP000770661"/>
    </source>
</evidence>
<sequence>MASHVMCVVTQRVTAMAVFCITTRCSKPTNTLYKFLPPLDHYISFPKYSHAGAGSLILSGTIIFSGTCYFYALTGSKNIRQYTPYGGMLLILGWLAMASAGVWVPAVTWHPSVL</sequence>
<dbReference type="Proteomes" id="UP000770661">
    <property type="component" value="Unassembled WGS sequence"/>
</dbReference>
<protein>
    <submittedName>
        <fullName evidence="7">Transmembrane protein 256</fullName>
    </submittedName>
</protein>
<comment type="subcellular location">
    <subcellularLocation>
        <location evidence="1">Membrane</location>
        <topology evidence="1">Multi-pass membrane protein</topology>
    </subcellularLocation>
</comment>